<evidence type="ECO:0000256" key="7">
    <source>
        <dbReference type="ARBA" id="ARBA00023136"/>
    </source>
</evidence>
<evidence type="ECO:0000256" key="4">
    <source>
        <dbReference type="ARBA" id="ARBA00022475"/>
    </source>
</evidence>
<evidence type="ECO:0000256" key="6">
    <source>
        <dbReference type="ARBA" id="ARBA00022989"/>
    </source>
</evidence>
<feature type="transmembrane region" description="Helical" evidence="9">
    <location>
        <begin position="262"/>
        <end position="284"/>
    </location>
</feature>
<evidence type="ECO:0000313" key="11">
    <source>
        <dbReference type="Proteomes" id="UP001296993"/>
    </source>
</evidence>
<dbReference type="CDD" id="cd06550">
    <property type="entry name" value="TM_ABC_iron-siderophores_like"/>
    <property type="match status" value="1"/>
</dbReference>
<reference evidence="10 11" key="1">
    <citation type="submission" date="2021-03" db="EMBL/GenBank/DDBJ databases">
        <title>Sequencing the genomes of 1000 actinobacteria strains.</title>
        <authorList>
            <person name="Klenk H.-P."/>
        </authorList>
    </citation>
    <scope>NUCLEOTIDE SEQUENCE [LARGE SCALE GENOMIC DNA]</scope>
    <source>
        <strain evidence="10 11">DSM 15797</strain>
    </source>
</reference>
<evidence type="ECO:0000256" key="9">
    <source>
        <dbReference type="SAM" id="Phobius"/>
    </source>
</evidence>
<evidence type="ECO:0000256" key="3">
    <source>
        <dbReference type="ARBA" id="ARBA00022448"/>
    </source>
</evidence>
<evidence type="ECO:0000256" key="5">
    <source>
        <dbReference type="ARBA" id="ARBA00022692"/>
    </source>
</evidence>
<feature type="region of interest" description="Disordered" evidence="8">
    <location>
        <begin position="1"/>
        <end position="21"/>
    </location>
</feature>
<protein>
    <submittedName>
        <fullName evidence="10">Iron complex transport system permease protein</fullName>
    </submittedName>
</protein>
<comment type="subcellular location">
    <subcellularLocation>
        <location evidence="1">Cell membrane</location>
        <topology evidence="1">Multi-pass membrane protein</topology>
    </subcellularLocation>
</comment>
<feature type="transmembrane region" description="Helical" evidence="9">
    <location>
        <begin position="143"/>
        <end position="162"/>
    </location>
</feature>
<feature type="transmembrane region" description="Helical" evidence="9">
    <location>
        <begin position="87"/>
        <end position="104"/>
    </location>
</feature>
<dbReference type="Gene3D" id="1.10.3470.10">
    <property type="entry name" value="ABC transporter involved in vitamin B12 uptake, BtuC"/>
    <property type="match status" value="1"/>
</dbReference>
<gene>
    <name evidence="10" type="ORF">JOF47_003170</name>
</gene>
<organism evidence="10 11">
    <name type="scientific">Paeniglutamicibacter kerguelensis</name>
    <dbReference type="NCBI Taxonomy" id="254788"/>
    <lineage>
        <taxon>Bacteria</taxon>
        <taxon>Bacillati</taxon>
        <taxon>Actinomycetota</taxon>
        <taxon>Actinomycetes</taxon>
        <taxon>Micrococcales</taxon>
        <taxon>Micrococcaceae</taxon>
        <taxon>Paeniglutamicibacter</taxon>
    </lineage>
</organism>
<proteinExistence type="inferred from homology"/>
<keyword evidence="5 9" id="KW-0812">Transmembrane</keyword>
<comment type="caution">
    <text evidence="10">The sequence shown here is derived from an EMBL/GenBank/DDBJ whole genome shotgun (WGS) entry which is preliminary data.</text>
</comment>
<evidence type="ECO:0000256" key="2">
    <source>
        <dbReference type="ARBA" id="ARBA00007935"/>
    </source>
</evidence>
<feature type="transmembrane region" description="Helical" evidence="9">
    <location>
        <begin position="33"/>
        <end position="53"/>
    </location>
</feature>
<dbReference type="Proteomes" id="UP001296993">
    <property type="component" value="Unassembled WGS sequence"/>
</dbReference>
<dbReference type="RefSeq" id="WP_210000063.1">
    <property type="nucleotide sequence ID" value="NZ_BAAAJY010000001.1"/>
</dbReference>
<name>A0ABS4XGR8_9MICC</name>
<comment type="similarity">
    <text evidence="2">Belongs to the binding-protein-dependent transport system permease family. FecCD subfamily.</text>
</comment>
<dbReference type="SUPFAM" id="SSF81345">
    <property type="entry name" value="ABC transporter involved in vitamin B12 uptake, BtuC"/>
    <property type="match status" value="1"/>
</dbReference>
<evidence type="ECO:0000313" key="10">
    <source>
        <dbReference type="EMBL" id="MBP2387659.1"/>
    </source>
</evidence>
<evidence type="ECO:0000256" key="1">
    <source>
        <dbReference type="ARBA" id="ARBA00004651"/>
    </source>
</evidence>
<dbReference type="PANTHER" id="PTHR30472:SF1">
    <property type="entry name" value="FE(3+) DICITRATE TRANSPORT SYSTEM PERMEASE PROTEIN FECC-RELATED"/>
    <property type="match status" value="1"/>
</dbReference>
<accession>A0ABS4XGR8</accession>
<feature type="transmembrane region" description="Helical" evidence="9">
    <location>
        <begin position="304"/>
        <end position="327"/>
    </location>
</feature>
<feature type="transmembrane region" description="Helical" evidence="9">
    <location>
        <begin position="174"/>
        <end position="195"/>
    </location>
</feature>
<sequence length="358" mass="36426">MPSTPTVSETASPAEKTGQAAAPGLMRVNSRRIAGAVAALALLAVVLTASLLLGSREVNPMSIIEALTGQGSTPDHAAIIDFRAPRTLAGLLVGIALGISGALIQALTRNPLADPGILGVNSGAAFAVVMGVAFFGAREMGEFVFYSFAGALMAVSVVYFLGSRGRSGGTPIKLTLAGIAFGAVLSGITQGFILLDESTFNAMRFWGAGSLAATPGDALGWLSGCVAAGVVISLLVSRSLNATSLGDDQAAAMGASLGRTRVLVVIAVTLLCGAATAAAGPIGFIGLMVPHVARWITGPDQRWILLYTILLAPSLLVGADIVGRLVIRPDELQVGIVTAFIGAPVLIWLVRRKSASTL</sequence>
<feature type="compositionally biased region" description="Polar residues" evidence="8">
    <location>
        <begin position="1"/>
        <end position="11"/>
    </location>
</feature>
<keyword evidence="7 9" id="KW-0472">Membrane</keyword>
<keyword evidence="4" id="KW-1003">Cell membrane</keyword>
<evidence type="ECO:0000256" key="8">
    <source>
        <dbReference type="SAM" id="MobiDB-lite"/>
    </source>
</evidence>
<dbReference type="Pfam" id="PF01032">
    <property type="entry name" value="FecCD"/>
    <property type="match status" value="1"/>
</dbReference>
<keyword evidence="11" id="KW-1185">Reference proteome</keyword>
<keyword evidence="3" id="KW-0813">Transport</keyword>
<feature type="transmembrane region" description="Helical" evidence="9">
    <location>
        <begin position="334"/>
        <end position="351"/>
    </location>
</feature>
<dbReference type="InterPro" id="IPR037294">
    <property type="entry name" value="ABC_BtuC-like"/>
</dbReference>
<keyword evidence="6 9" id="KW-1133">Transmembrane helix</keyword>
<dbReference type="PANTHER" id="PTHR30472">
    <property type="entry name" value="FERRIC ENTEROBACTIN TRANSPORT SYSTEM PERMEASE PROTEIN"/>
    <property type="match status" value="1"/>
</dbReference>
<feature type="transmembrane region" description="Helical" evidence="9">
    <location>
        <begin position="116"/>
        <end position="137"/>
    </location>
</feature>
<dbReference type="InterPro" id="IPR000522">
    <property type="entry name" value="ABC_transptr_permease_BtuC"/>
</dbReference>
<dbReference type="EMBL" id="JAGIOF010000001">
    <property type="protein sequence ID" value="MBP2387659.1"/>
    <property type="molecule type" value="Genomic_DNA"/>
</dbReference>